<organism evidence="7 8">
    <name type="scientific">Aspergillus pseudoviridinutans</name>
    <dbReference type="NCBI Taxonomy" id="1517512"/>
    <lineage>
        <taxon>Eukaryota</taxon>
        <taxon>Fungi</taxon>
        <taxon>Dikarya</taxon>
        <taxon>Ascomycota</taxon>
        <taxon>Pezizomycotina</taxon>
        <taxon>Eurotiomycetes</taxon>
        <taxon>Eurotiomycetidae</taxon>
        <taxon>Eurotiales</taxon>
        <taxon>Aspergillaceae</taxon>
        <taxon>Aspergillus</taxon>
        <taxon>Aspergillus subgen. Fumigati</taxon>
    </lineage>
</organism>
<feature type="transmembrane region" description="Helical" evidence="6">
    <location>
        <begin position="170"/>
        <end position="188"/>
    </location>
</feature>
<proteinExistence type="inferred from homology"/>
<evidence type="ECO:0000256" key="6">
    <source>
        <dbReference type="SAM" id="Phobius"/>
    </source>
</evidence>
<dbReference type="GO" id="GO:0016020">
    <property type="term" value="C:membrane"/>
    <property type="evidence" value="ECO:0007669"/>
    <property type="project" value="UniProtKB-SubCell"/>
</dbReference>
<dbReference type="AlphaFoldDB" id="A0A9P3BID9"/>
<dbReference type="PANTHER" id="PTHR42038">
    <property type="match status" value="1"/>
</dbReference>
<comment type="similarity">
    <text evidence="2">Belongs to the paxB family.</text>
</comment>
<feature type="transmembrane region" description="Helical" evidence="6">
    <location>
        <begin position="74"/>
        <end position="92"/>
    </location>
</feature>
<evidence type="ECO:0000313" key="8">
    <source>
        <dbReference type="Proteomes" id="UP001043456"/>
    </source>
</evidence>
<feature type="transmembrane region" description="Helical" evidence="6">
    <location>
        <begin position="48"/>
        <end position="68"/>
    </location>
</feature>
<feature type="transmembrane region" description="Helical" evidence="6">
    <location>
        <begin position="203"/>
        <end position="226"/>
    </location>
</feature>
<evidence type="ECO:0000256" key="5">
    <source>
        <dbReference type="ARBA" id="ARBA00023136"/>
    </source>
</evidence>
<gene>
    <name evidence="7" type="ORF">Asppvi_010807</name>
</gene>
<evidence type="ECO:0000256" key="2">
    <source>
        <dbReference type="ARBA" id="ARBA00006757"/>
    </source>
</evidence>
<dbReference type="PANTHER" id="PTHR42038:SF2">
    <property type="entry name" value="TERPENE CYCLASE AUSL"/>
    <property type="match status" value="1"/>
</dbReference>
<evidence type="ECO:0000256" key="3">
    <source>
        <dbReference type="ARBA" id="ARBA00022692"/>
    </source>
</evidence>
<keyword evidence="8" id="KW-1185">Reference proteome</keyword>
<protein>
    <submittedName>
        <fullName evidence="7">Uncharacterized protein</fullName>
    </submittedName>
</protein>
<evidence type="ECO:0000256" key="4">
    <source>
        <dbReference type="ARBA" id="ARBA00022989"/>
    </source>
</evidence>
<sequence>MSESEKLQIPHDANEQPLAVTLLVIGVGVGWLANYLGMIRKSFQDRTYCMPLVALACNISYELVYVLYPPDSPMWPIVFGLWLAVDVAVAYTTMRFGPNEWGHAPLVQRNLPWILVASIAGWITVHLALIAHFGPVEAAAWSAFGCQLFLSAANLCQLMVRGSSRGTSPFIWLTRFMGTAIVLPHEILRYKNKDPTVFWNNPLGWWGGAAFYVFDISYGILLWKILRSERTVAVKSGGKEGPITVEKSRVKQVGSAP</sequence>
<comment type="subcellular location">
    <subcellularLocation>
        <location evidence="1">Membrane</location>
        <topology evidence="1">Multi-pass membrane protein</topology>
    </subcellularLocation>
</comment>
<comment type="caution">
    <text evidence="7">The sequence shown here is derived from an EMBL/GenBank/DDBJ whole genome shotgun (WGS) entry which is preliminary data.</text>
</comment>
<dbReference type="InterPro" id="IPR039020">
    <property type="entry name" value="PaxB-like"/>
</dbReference>
<dbReference type="EMBL" id="BHVY01000008">
    <property type="protein sequence ID" value="GIJ91832.1"/>
    <property type="molecule type" value="Genomic_DNA"/>
</dbReference>
<dbReference type="RefSeq" id="XP_043162578.1">
    <property type="nucleotide sequence ID" value="XM_043306643.1"/>
</dbReference>
<dbReference type="Proteomes" id="UP001043456">
    <property type="component" value="Unassembled WGS sequence"/>
</dbReference>
<evidence type="ECO:0000313" key="7">
    <source>
        <dbReference type="EMBL" id="GIJ91832.1"/>
    </source>
</evidence>
<keyword evidence="4 6" id="KW-1133">Transmembrane helix</keyword>
<dbReference type="Pfam" id="PF25129">
    <property type="entry name" value="Pyr4-TMTC"/>
    <property type="match status" value="1"/>
</dbReference>
<feature type="transmembrane region" description="Helical" evidence="6">
    <location>
        <begin position="139"/>
        <end position="158"/>
    </location>
</feature>
<feature type="transmembrane region" description="Helical" evidence="6">
    <location>
        <begin position="113"/>
        <end position="133"/>
    </location>
</feature>
<accession>A0A9P3BID9</accession>
<dbReference type="GeneID" id="67009417"/>
<dbReference type="OrthoDB" id="5294024at2759"/>
<reference evidence="7 8" key="1">
    <citation type="submission" date="2018-10" db="EMBL/GenBank/DDBJ databases">
        <title>Pan-genome distribution and transcriptional activeness of fungal secondary metabolism genes in Aspergillus section Fumigati.</title>
        <authorList>
            <person name="Takahashi H."/>
            <person name="Umemura M."/>
            <person name="Ninomiya A."/>
            <person name="Kusuya Y."/>
            <person name="Urayama S."/>
            <person name="Shimizu M."/>
            <person name="Watanabe A."/>
            <person name="Kamei K."/>
            <person name="Yaguchi T."/>
            <person name="Hagiwara D."/>
        </authorList>
    </citation>
    <scope>NUCLEOTIDE SEQUENCE [LARGE SCALE GENOMIC DNA]</scope>
    <source>
        <strain evidence="7 8">IFM 55266</strain>
    </source>
</reference>
<keyword evidence="5 6" id="KW-0472">Membrane</keyword>
<feature type="transmembrane region" description="Helical" evidence="6">
    <location>
        <begin position="18"/>
        <end position="36"/>
    </location>
</feature>
<keyword evidence="3 6" id="KW-0812">Transmembrane</keyword>
<evidence type="ECO:0000256" key="1">
    <source>
        <dbReference type="ARBA" id="ARBA00004141"/>
    </source>
</evidence>
<name>A0A9P3BID9_9EURO</name>
<dbReference type="GO" id="GO:0016829">
    <property type="term" value="F:lyase activity"/>
    <property type="evidence" value="ECO:0007669"/>
    <property type="project" value="InterPro"/>
</dbReference>